<organism evidence="1 2">
    <name type="scientific">Hamiltosporidium magnivora</name>
    <dbReference type="NCBI Taxonomy" id="148818"/>
    <lineage>
        <taxon>Eukaryota</taxon>
        <taxon>Fungi</taxon>
        <taxon>Fungi incertae sedis</taxon>
        <taxon>Microsporidia</taxon>
        <taxon>Dubosqiidae</taxon>
        <taxon>Hamiltosporidium</taxon>
    </lineage>
</organism>
<evidence type="ECO:0000313" key="2">
    <source>
        <dbReference type="Proteomes" id="UP000291404"/>
    </source>
</evidence>
<evidence type="ECO:0000313" key="1">
    <source>
        <dbReference type="EMBL" id="TBT98548.1"/>
    </source>
</evidence>
<name>A0A4Q9KUP3_9MICR</name>
<sequence>MRTTGKGIIDRKNHSLYYSCYEKTHILGTGFMVENMIKPVVIIFKPTHSGYLESEYEENFLIIVSSILMLSQKIKRRRKSAFYDLRGKVYDDCSRNDIKFLNDSVCSSFVNYSLHEEHSENEFRPINFAIGRNLILGGTVFKHKNIHKSTWTTLDSDTVNQIDHILIDKFHSYSLLDVGVHRSANADSDYLLLSDHFRELLSECGDQADTDNVFDKPEDIGSYEDIVPSYEEVHKAVEKLKNIRAPETDEISTEPIKNTRGNCIKELT</sequence>
<gene>
    <name evidence="1" type="ORF">CWI36_2339p0010</name>
</gene>
<dbReference type="AlphaFoldDB" id="A0A4Q9KUP3"/>
<dbReference type="Proteomes" id="UP000291404">
    <property type="component" value="Unassembled WGS sequence"/>
</dbReference>
<proteinExistence type="predicted"/>
<dbReference type="EMBL" id="PITI01002339">
    <property type="protein sequence ID" value="TBT98548.1"/>
    <property type="molecule type" value="Genomic_DNA"/>
</dbReference>
<dbReference type="VEuPathDB" id="MicrosporidiaDB:CWI39_0759p0010"/>
<reference evidence="1 2" key="1">
    <citation type="submission" date="2017-12" db="EMBL/GenBank/DDBJ databases">
        <authorList>
            <person name="Pombert J.-F."/>
            <person name="Haag K.L."/>
            <person name="Ebert D."/>
        </authorList>
    </citation>
    <scope>NUCLEOTIDE SEQUENCE [LARGE SCALE GENOMIC DNA]</scope>
    <source>
        <strain evidence="1">BE-OM-2</strain>
    </source>
</reference>
<accession>A0A4Q9KUP3</accession>
<dbReference type="VEuPathDB" id="MicrosporidiaDB:CWI39_1241p0010"/>
<dbReference type="STRING" id="148818.A0A4Q9KUP3"/>
<comment type="caution">
    <text evidence="1">The sequence shown here is derived from an EMBL/GenBank/DDBJ whole genome shotgun (WGS) entry which is preliminary data.</text>
</comment>
<feature type="non-terminal residue" evidence="1">
    <location>
        <position position="268"/>
    </location>
</feature>
<dbReference type="VEuPathDB" id="MicrosporidiaDB:CWI36_2339p0010"/>
<protein>
    <submittedName>
        <fullName evidence="1">Uncharacterized protein</fullName>
    </submittedName>
</protein>
<keyword evidence="2" id="KW-1185">Reference proteome</keyword>